<dbReference type="GO" id="GO:0005886">
    <property type="term" value="C:plasma membrane"/>
    <property type="evidence" value="ECO:0007669"/>
    <property type="project" value="UniProtKB-SubCell"/>
</dbReference>
<dbReference type="Pfam" id="PF00664">
    <property type="entry name" value="ABC_membrane"/>
    <property type="match status" value="1"/>
</dbReference>
<comment type="subcellular location">
    <subcellularLocation>
        <location evidence="1">Cell membrane</location>
        <topology evidence="1">Multi-pass membrane protein</topology>
    </subcellularLocation>
</comment>
<evidence type="ECO:0000256" key="2">
    <source>
        <dbReference type="ARBA" id="ARBA00022692"/>
    </source>
</evidence>
<dbReference type="PROSITE" id="PS00211">
    <property type="entry name" value="ABC_TRANSPORTER_1"/>
    <property type="match status" value="1"/>
</dbReference>
<evidence type="ECO:0000256" key="4">
    <source>
        <dbReference type="ARBA" id="ARBA00023136"/>
    </source>
</evidence>
<evidence type="ECO:0000313" key="9">
    <source>
        <dbReference type="Proteomes" id="UP000275069"/>
    </source>
</evidence>
<dbReference type="InterPro" id="IPR027417">
    <property type="entry name" value="P-loop_NTPase"/>
</dbReference>
<dbReference type="InterPro" id="IPR017871">
    <property type="entry name" value="ABC_transporter-like_CS"/>
</dbReference>
<evidence type="ECO:0000259" key="6">
    <source>
        <dbReference type="PROSITE" id="PS50893"/>
    </source>
</evidence>
<feature type="transmembrane region" description="Helical" evidence="5">
    <location>
        <begin position="66"/>
        <end position="86"/>
    </location>
</feature>
<gene>
    <name evidence="8" type="ORF">D7I44_09615</name>
</gene>
<dbReference type="InterPro" id="IPR003439">
    <property type="entry name" value="ABC_transporter-like_ATP-bd"/>
</dbReference>
<organism evidence="8 9">
    <name type="scientific">Gryllotalpicola protaetiae</name>
    <dbReference type="NCBI Taxonomy" id="2419771"/>
    <lineage>
        <taxon>Bacteria</taxon>
        <taxon>Bacillati</taxon>
        <taxon>Actinomycetota</taxon>
        <taxon>Actinomycetes</taxon>
        <taxon>Micrococcales</taxon>
        <taxon>Microbacteriaceae</taxon>
        <taxon>Gryllotalpicola</taxon>
    </lineage>
</organism>
<dbReference type="KEGG" id="gry:D7I44_09615"/>
<dbReference type="AlphaFoldDB" id="A0A387BS53"/>
<dbReference type="SUPFAM" id="SSF90123">
    <property type="entry name" value="ABC transporter transmembrane region"/>
    <property type="match status" value="1"/>
</dbReference>
<dbReference type="RefSeq" id="WP_120789300.1">
    <property type="nucleotide sequence ID" value="NZ_CP032624.1"/>
</dbReference>
<dbReference type="InterPro" id="IPR011527">
    <property type="entry name" value="ABC1_TM_dom"/>
</dbReference>
<dbReference type="PROSITE" id="PS50893">
    <property type="entry name" value="ABC_TRANSPORTER_2"/>
    <property type="match status" value="1"/>
</dbReference>
<feature type="transmembrane region" description="Helical" evidence="5">
    <location>
        <begin position="29"/>
        <end position="54"/>
    </location>
</feature>
<dbReference type="OrthoDB" id="4966664at2"/>
<dbReference type="Gene3D" id="1.20.1560.10">
    <property type="entry name" value="ABC transporter type 1, transmembrane domain"/>
    <property type="match status" value="1"/>
</dbReference>
<keyword evidence="8" id="KW-0547">Nucleotide-binding</keyword>
<feature type="domain" description="ABC transporter" evidence="6">
    <location>
        <begin position="328"/>
        <end position="565"/>
    </location>
</feature>
<evidence type="ECO:0000256" key="1">
    <source>
        <dbReference type="ARBA" id="ARBA00004651"/>
    </source>
</evidence>
<dbReference type="PANTHER" id="PTHR43394">
    <property type="entry name" value="ATP-DEPENDENT PERMEASE MDL1, MITOCHONDRIAL"/>
    <property type="match status" value="1"/>
</dbReference>
<reference evidence="8 9" key="1">
    <citation type="submission" date="2018-09" db="EMBL/GenBank/DDBJ databases">
        <title>Genome sequencing of strain 2DFW10M-5.</title>
        <authorList>
            <person name="Heo J."/>
            <person name="Kim S.-J."/>
            <person name="Kwon S.-W."/>
        </authorList>
    </citation>
    <scope>NUCLEOTIDE SEQUENCE [LARGE SCALE GENOMIC DNA]</scope>
    <source>
        <strain evidence="8 9">2DFW10M-5</strain>
    </source>
</reference>
<feature type="transmembrane region" description="Helical" evidence="5">
    <location>
        <begin position="255"/>
        <end position="280"/>
    </location>
</feature>
<feature type="domain" description="ABC transmembrane type-1" evidence="7">
    <location>
        <begin position="31"/>
        <end position="309"/>
    </location>
</feature>
<name>A0A387BS53_9MICO</name>
<keyword evidence="3 5" id="KW-1133">Transmembrane helix</keyword>
<keyword evidence="2 5" id="KW-0812">Transmembrane</keyword>
<dbReference type="GO" id="GO:0015421">
    <property type="term" value="F:ABC-type oligopeptide transporter activity"/>
    <property type="evidence" value="ECO:0007669"/>
    <property type="project" value="TreeGrafter"/>
</dbReference>
<protein>
    <submittedName>
        <fullName evidence="8">ABC transporter ATP-binding protein</fullName>
    </submittedName>
</protein>
<feature type="transmembrane region" description="Helical" evidence="5">
    <location>
        <begin position="135"/>
        <end position="156"/>
    </location>
</feature>
<dbReference type="PANTHER" id="PTHR43394:SF1">
    <property type="entry name" value="ATP-BINDING CASSETTE SUB-FAMILY B MEMBER 10, MITOCHONDRIAL"/>
    <property type="match status" value="1"/>
</dbReference>
<dbReference type="Proteomes" id="UP000275069">
    <property type="component" value="Chromosome"/>
</dbReference>
<keyword evidence="4 5" id="KW-0472">Membrane</keyword>
<proteinExistence type="predicted"/>
<dbReference type="InterPro" id="IPR036640">
    <property type="entry name" value="ABC1_TM_sf"/>
</dbReference>
<dbReference type="Pfam" id="PF00005">
    <property type="entry name" value="ABC_tran"/>
    <property type="match status" value="1"/>
</dbReference>
<feature type="transmembrane region" description="Helical" evidence="5">
    <location>
        <begin position="162"/>
        <end position="184"/>
    </location>
</feature>
<evidence type="ECO:0000256" key="5">
    <source>
        <dbReference type="SAM" id="Phobius"/>
    </source>
</evidence>
<feature type="transmembrane region" description="Helical" evidence="5">
    <location>
        <begin position="286"/>
        <end position="308"/>
    </location>
</feature>
<dbReference type="SUPFAM" id="SSF52540">
    <property type="entry name" value="P-loop containing nucleoside triphosphate hydrolases"/>
    <property type="match status" value="1"/>
</dbReference>
<evidence type="ECO:0000259" key="7">
    <source>
        <dbReference type="PROSITE" id="PS50929"/>
    </source>
</evidence>
<accession>A0A387BS53</accession>
<evidence type="ECO:0000256" key="3">
    <source>
        <dbReference type="ARBA" id="ARBA00022989"/>
    </source>
</evidence>
<dbReference type="InterPro" id="IPR039421">
    <property type="entry name" value="Type_1_exporter"/>
</dbReference>
<dbReference type="GO" id="GO:0005524">
    <property type="term" value="F:ATP binding"/>
    <property type="evidence" value="ECO:0007669"/>
    <property type="project" value="UniProtKB-KW"/>
</dbReference>
<sequence length="565" mass="57783">MTTATHGARAHRPALALLRSAVLARRRDLMAACALYCGHQFGEALVPVIVGATVGGAIADGDAVHIAAWLALLAADFVALSLSYRFGARASARAKQFAGHSLRLAVARRALAPAGGADRAPGDLLTRASADADRVGAFAGVIAQTVASAMAVLVAAALLFRIALLLGLAILAGALLLLLAAAMASRRNVPLSHAEQHTAGQAAIAAEDLLRGIRVVKGIGAEDASLARYRALNRAGVEASRRLAQAEASVGGVNALLAGCYFALVAGVGGVVALSGALTIGQLVSALGLCLFVVGPMQAVAGFAPALARARASAERVHEIISAAPAVIEATDATVERRFPAAPTVELVDVELAPGSVASFSFGRGLTGLVCADGAESGRLVELLARLLDPLTGRILVDGADLHSLSLDALRRVLLVGAREQPIFAGTVLENAGLLSAPGGRAVAGALSAAHADELTPDDATTQLGDAGARLSGGQRQRLGLARLLAADAPVLVLENPTSAVDAVTEAIIARRLRELRRERTTLIITTSPALLTACDRVLLLGEMPLSGVHEQLLETEAYRRAVAR</sequence>
<keyword evidence="8" id="KW-0067">ATP-binding</keyword>
<dbReference type="EMBL" id="CP032624">
    <property type="protein sequence ID" value="AYG03767.1"/>
    <property type="molecule type" value="Genomic_DNA"/>
</dbReference>
<dbReference type="Gene3D" id="3.40.50.300">
    <property type="entry name" value="P-loop containing nucleotide triphosphate hydrolases"/>
    <property type="match status" value="1"/>
</dbReference>
<dbReference type="PROSITE" id="PS50929">
    <property type="entry name" value="ABC_TM1F"/>
    <property type="match status" value="1"/>
</dbReference>
<evidence type="ECO:0000313" key="8">
    <source>
        <dbReference type="EMBL" id="AYG03767.1"/>
    </source>
</evidence>
<dbReference type="GO" id="GO:0016887">
    <property type="term" value="F:ATP hydrolysis activity"/>
    <property type="evidence" value="ECO:0007669"/>
    <property type="project" value="InterPro"/>
</dbReference>
<keyword evidence="9" id="KW-1185">Reference proteome</keyword>